<dbReference type="Proteomes" id="UP000649739">
    <property type="component" value="Unassembled WGS sequence"/>
</dbReference>
<dbReference type="EMBL" id="BMQB01000005">
    <property type="protein sequence ID" value="GGJ96903.1"/>
    <property type="molecule type" value="Genomic_DNA"/>
</dbReference>
<comment type="caution">
    <text evidence="1">The sequence shown here is derived from an EMBL/GenBank/DDBJ whole genome shotgun (WGS) entry which is preliminary data.</text>
</comment>
<keyword evidence="2" id="KW-1185">Reference proteome</keyword>
<proteinExistence type="predicted"/>
<dbReference type="AlphaFoldDB" id="A0A8J3B939"/>
<organism evidence="1 2">
    <name type="scientific">Pilimelia anulata</name>
    <dbReference type="NCBI Taxonomy" id="53371"/>
    <lineage>
        <taxon>Bacteria</taxon>
        <taxon>Bacillati</taxon>
        <taxon>Actinomycetota</taxon>
        <taxon>Actinomycetes</taxon>
        <taxon>Micromonosporales</taxon>
        <taxon>Micromonosporaceae</taxon>
        <taxon>Pilimelia</taxon>
    </lineage>
</organism>
<evidence type="ECO:0000313" key="1">
    <source>
        <dbReference type="EMBL" id="GGJ96903.1"/>
    </source>
</evidence>
<evidence type="ECO:0008006" key="3">
    <source>
        <dbReference type="Google" id="ProtNLM"/>
    </source>
</evidence>
<reference evidence="1" key="2">
    <citation type="submission" date="2020-09" db="EMBL/GenBank/DDBJ databases">
        <authorList>
            <person name="Sun Q."/>
            <person name="Ohkuma M."/>
        </authorList>
    </citation>
    <scope>NUCLEOTIDE SEQUENCE</scope>
    <source>
        <strain evidence="1">JCM 3090</strain>
    </source>
</reference>
<dbReference type="RefSeq" id="WP_189170614.1">
    <property type="nucleotide sequence ID" value="NZ_BMQB01000005.1"/>
</dbReference>
<name>A0A8J3B939_9ACTN</name>
<sequence length="60" mass="6686">MVSFALLDDLVVIEDAVTEHVVRGDAVPRYRAWLDELWSQSLEGDAARPEIHAALARLPT</sequence>
<reference evidence="1" key="1">
    <citation type="journal article" date="2014" name="Int. J. Syst. Evol. Microbiol.">
        <title>Complete genome sequence of Corynebacterium casei LMG S-19264T (=DSM 44701T), isolated from a smear-ripened cheese.</title>
        <authorList>
            <consortium name="US DOE Joint Genome Institute (JGI-PGF)"/>
            <person name="Walter F."/>
            <person name="Albersmeier A."/>
            <person name="Kalinowski J."/>
            <person name="Ruckert C."/>
        </authorList>
    </citation>
    <scope>NUCLEOTIDE SEQUENCE</scope>
    <source>
        <strain evidence="1">JCM 3090</strain>
    </source>
</reference>
<protein>
    <recommendedName>
        <fullName evidence="3">DUF5753 domain-containing protein</fullName>
    </recommendedName>
</protein>
<evidence type="ECO:0000313" key="2">
    <source>
        <dbReference type="Proteomes" id="UP000649739"/>
    </source>
</evidence>
<accession>A0A8J3B939</accession>
<gene>
    <name evidence="1" type="ORF">GCM10010123_28640</name>
</gene>